<protein>
    <recommendedName>
        <fullName evidence="2">Type IV secretion system coupling protein TraD DNA-binding domain-containing protein</fullName>
    </recommendedName>
</protein>
<dbReference type="Gene3D" id="3.40.50.300">
    <property type="entry name" value="P-loop containing nucleotide triphosphate hydrolases"/>
    <property type="match status" value="1"/>
</dbReference>
<evidence type="ECO:0000313" key="3">
    <source>
        <dbReference type="EMBL" id="GHG55020.1"/>
    </source>
</evidence>
<keyword evidence="4" id="KW-1185">Reference proteome</keyword>
<dbReference type="SUPFAM" id="SSF52540">
    <property type="entry name" value="P-loop containing nucleoside triphosphate hydrolases"/>
    <property type="match status" value="1"/>
</dbReference>
<feature type="domain" description="Type IV secretion system coupling protein TraD DNA-binding" evidence="2">
    <location>
        <begin position="75"/>
        <end position="175"/>
    </location>
</feature>
<reference evidence="4" key="1">
    <citation type="journal article" date="2019" name="Int. J. Syst. Evol. Microbiol.">
        <title>The Global Catalogue of Microorganisms (GCM) 10K type strain sequencing project: providing services to taxonomists for standard genome sequencing and annotation.</title>
        <authorList>
            <consortium name="The Broad Institute Genomics Platform"/>
            <consortium name="The Broad Institute Genome Sequencing Center for Infectious Disease"/>
            <person name="Wu L."/>
            <person name="Ma J."/>
        </authorList>
    </citation>
    <scope>NUCLEOTIDE SEQUENCE [LARGE SCALE GENOMIC DNA]</scope>
    <source>
        <strain evidence="4">JCM 4253</strain>
    </source>
</reference>
<dbReference type="AlphaFoldDB" id="A0A919C834"/>
<dbReference type="InterPro" id="IPR019476">
    <property type="entry name" value="T4SS_TraD_DNA-bd"/>
</dbReference>
<dbReference type="InterPro" id="IPR027417">
    <property type="entry name" value="P-loop_NTPase"/>
</dbReference>
<organism evidence="3 4">
    <name type="scientific">Streptomyces capoamus</name>
    <dbReference type="NCBI Taxonomy" id="68183"/>
    <lineage>
        <taxon>Bacteria</taxon>
        <taxon>Bacillati</taxon>
        <taxon>Actinomycetota</taxon>
        <taxon>Actinomycetes</taxon>
        <taxon>Kitasatosporales</taxon>
        <taxon>Streptomycetaceae</taxon>
        <taxon>Streptomyces</taxon>
    </lineage>
</organism>
<dbReference type="Proteomes" id="UP000619355">
    <property type="component" value="Unassembled WGS sequence"/>
</dbReference>
<comment type="caution">
    <text evidence="3">The sequence shown here is derived from an EMBL/GenBank/DDBJ whole genome shotgun (WGS) entry which is preliminary data.</text>
</comment>
<sequence length="265" mass="29065">MPDSVRPFWYAYEQMSDNERTNVIGPSLNKLRQFLTRTPLRLMLGQSDGIDVADVFTKRRILLVQLSKGTLGTETAQLLGALLVASLWQATLSRAGIPAEHRRPAYLYLDEFQDVLKLPLDVADMLAQARGLGVGVVLANQHLGQLPESVKTAVLGTVRSSVVFQLDYDDAQTLSKRFAPLTADDLMGFDAYEVALRLSVGGRVLSPVTGTTLPLPAERVGVDIASLSRERYGTPRAVVEAAFKTRTGTNEDGRQLGRRNRRGEA</sequence>
<evidence type="ECO:0000259" key="2">
    <source>
        <dbReference type="Pfam" id="PF10412"/>
    </source>
</evidence>
<proteinExistence type="predicted"/>
<name>A0A919C834_9ACTN</name>
<dbReference type="EMBL" id="BNBF01000011">
    <property type="protein sequence ID" value="GHG55020.1"/>
    <property type="molecule type" value="Genomic_DNA"/>
</dbReference>
<feature type="compositionally biased region" description="Basic residues" evidence="1">
    <location>
        <begin position="256"/>
        <end position="265"/>
    </location>
</feature>
<feature type="region of interest" description="Disordered" evidence="1">
    <location>
        <begin position="246"/>
        <end position="265"/>
    </location>
</feature>
<accession>A0A919C834</accession>
<evidence type="ECO:0000256" key="1">
    <source>
        <dbReference type="SAM" id="MobiDB-lite"/>
    </source>
</evidence>
<gene>
    <name evidence="3" type="ORF">GCM10018980_40160</name>
</gene>
<dbReference type="Pfam" id="PF10412">
    <property type="entry name" value="TrwB_AAD_bind"/>
    <property type="match status" value="1"/>
</dbReference>
<evidence type="ECO:0000313" key="4">
    <source>
        <dbReference type="Proteomes" id="UP000619355"/>
    </source>
</evidence>